<gene>
    <name evidence="2" type="ORF">BIU88_12770</name>
</gene>
<dbReference type="CDD" id="cd24066">
    <property type="entry name" value="ASKHA_NBD_ROK_EcFRK-like"/>
    <property type="match status" value="1"/>
</dbReference>
<dbReference type="Gene3D" id="3.30.420.40">
    <property type="match status" value="2"/>
</dbReference>
<dbReference type="KEGG" id="clz:BIU88_12770"/>
<keyword evidence="2" id="KW-0808">Transferase</keyword>
<dbReference type="PANTHER" id="PTHR18964">
    <property type="entry name" value="ROK (REPRESSOR, ORF, KINASE) FAMILY"/>
    <property type="match status" value="1"/>
</dbReference>
<dbReference type="PANTHER" id="PTHR18964:SF149">
    <property type="entry name" value="BIFUNCTIONAL UDP-N-ACETYLGLUCOSAMINE 2-EPIMERASE_N-ACETYLMANNOSAMINE KINASE"/>
    <property type="match status" value="1"/>
</dbReference>
<dbReference type="InterPro" id="IPR000600">
    <property type="entry name" value="ROK"/>
</dbReference>
<evidence type="ECO:0000256" key="1">
    <source>
        <dbReference type="ARBA" id="ARBA00006479"/>
    </source>
</evidence>
<dbReference type="InterPro" id="IPR043129">
    <property type="entry name" value="ATPase_NBD"/>
</dbReference>
<keyword evidence="3" id="KW-1185">Reference proteome</keyword>
<protein>
    <submittedName>
        <fullName evidence="2">Sugar kinase</fullName>
    </submittedName>
</protein>
<dbReference type="GO" id="GO:0008761">
    <property type="term" value="F:UDP-N-acetylglucosamine 2-epimerase activity"/>
    <property type="evidence" value="ECO:0007669"/>
    <property type="project" value="TreeGrafter"/>
</dbReference>
<comment type="similarity">
    <text evidence="1">Belongs to the ROK (NagC/XylR) family.</text>
</comment>
<dbReference type="OrthoDB" id="9810372at2"/>
<dbReference type="SUPFAM" id="SSF53067">
    <property type="entry name" value="Actin-like ATPase domain"/>
    <property type="match status" value="1"/>
</dbReference>
<name>A0A1D8D4K7_CHLLM</name>
<dbReference type="InterPro" id="IPR049874">
    <property type="entry name" value="ROK_cs"/>
</dbReference>
<dbReference type="Proteomes" id="UP000095185">
    <property type="component" value="Chromosome"/>
</dbReference>
<dbReference type="STRING" id="274537.BIU88_12770"/>
<dbReference type="EMBL" id="CP017305">
    <property type="protein sequence ID" value="AOS84925.1"/>
    <property type="molecule type" value="Genomic_DNA"/>
</dbReference>
<evidence type="ECO:0000313" key="2">
    <source>
        <dbReference type="EMBL" id="AOS84925.1"/>
    </source>
</evidence>
<evidence type="ECO:0000313" key="3">
    <source>
        <dbReference type="Proteomes" id="UP000095185"/>
    </source>
</evidence>
<accession>A0A1D8D4K7</accession>
<keyword evidence="2" id="KW-0418">Kinase</keyword>
<organism evidence="2 3">
    <name type="scientific">Chlorobaculum limnaeum</name>
    <dbReference type="NCBI Taxonomy" id="274537"/>
    <lineage>
        <taxon>Bacteria</taxon>
        <taxon>Pseudomonadati</taxon>
        <taxon>Chlorobiota</taxon>
        <taxon>Chlorobiia</taxon>
        <taxon>Chlorobiales</taxon>
        <taxon>Chlorobiaceae</taxon>
        <taxon>Chlorobaculum</taxon>
    </lineage>
</organism>
<dbReference type="Pfam" id="PF00480">
    <property type="entry name" value="ROK"/>
    <property type="match status" value="1"/>
</dbReference>
<sequence length="307" mass="32296">MKRWGIDLGGTKIEGVILDEALRPIIRHRIATGQERGYGHILMQIKSLVGTMAETSGLDLPEQIGIGTPGRADGSEGVISNSNTVCLNGMPLLRDLREALRMEVRIENDANCFALAESMLGAGRDEMARPGVTAFGIILGTGVGGGIVRDGRIIRGAHGIAGEWGHNPLPGEQAKCYCGRRGCVETVISGPALERHYASISGRKAPLREIVSASGRDEAARKTIARLVAKFGVALAAVINILDPDLVIIGGGVGNIRQLYSPEARQAIAGNVFNRSFDIPLLPPLLGDSAGVFGAALLAGPPLIAQY</sequence>
<dbReference type="GO" id="GO:0009384">
    <property type="term" value="F:N-acylmannosamine kinase activity"/>
    <property type="evidence" value="ECO:0007669"/>
    <property type="project" value="TreeGrafter"/>
</dbReference>
<reference evidence="2" key="1">
    <citation type="submission" date="2016-09" db="EMBL/GenBank/DDBJ databases">
        <title>Genome sequence of Chlorobaculum limnaeum.</title>
        <authorList>
            <person name="Liu Z."/>
            <person name="Tank M."/>
            <person name="Bryant D.A."/>
        </authorList>
    </citation>
    <scope>NUCLEOTIDE SEQUENCE [LARGE SCALE GENOMIC DNA]</scope>
    <source>
        <strain evidence="2">DSM 1677</strain>
    </source>
</reference>
<proteinExistence type="inferred from homology"/>
<dbReference type="AlphaFoldDB" id="A0A1D8D4K7"/>
<dbReference type="PROSITE" id="PS01125">
    <property type="entry name" value="ROK"/>
    <property type="match status" value="1"/>
</dbReference>
<dbReference type="RefSeq" id="WP_069811224.1">
    <property type="nucleotide sequence ID" value="NZ_CP017305.1"/>
</dbReference>